<organism evidence="1 2">
    <name type="scientific">Pseudorhodoferax aquiterrae</name>
    <dbReference type="NCBI Taxonomy" id="747304"/>
    <lineage>
        <taxon>Bacteria</taxon>
        <taxon>Pseudomonadati</taxon>
        <taxon>Pseudomonadota</taxon>
        <taxon>Betaproteobacteria</taxon>
        <taxon>Burkholderiales</taxon>
        <taxon>Comamonadaceae</taxon>
    </lineage>
</organism>
<sequence>MDIDLDTALRAAVNILRDAAESGCMPSGEPLPDSATELHREAARHLEELRHELAVLAQLRRAPRD</sequence>
<proteinExistence type="predicted"/>
<gene>
    <name evidence="1" type="ORF">GCM10007320_65810</name>
</gene>
<protein>
    <submittedName>
        <fullName evidence="1">Uncharacterized protein</fullName>
    </submittedName>
</protein>
<dbReference type="Proteomes" id="UP000626210">
    <property type="component" value="Unassembled WGS sequence"/>
</dbReference>
<reference evidence="2" key="1">
    <citation type="journal article" date="2019" name="Int. J. Syst. Evol. Microbiol.">
        <title>The Global Catalogue of Microorganisms (GCM) 10K type strain sequencing project: providing services to taxonomists for standard genome sequencing and annotation.</title>
        <authorList>
            <consortium name="The Broad Institute Genomics Platform"/>
            <consortium name="The Broad Institute Genome Sequencing Center for Infectious Disease"/>
            <person name="Wu L."/>
            <person name="Ma J."/>
        </authorList>
    </citation>
    <scope>NUCLEOTIDE SEQUENCE [LARGE SCALE GENOMIC DNA]</scope>
    <source>
        <strain evidence="2">KCTC 23314</strain>
    </source>
</reference>
<comment type="caution">
    <text evidence="1">The sequence shown here is derived from an EMBL/GenBank/DDBJ whole genome shotgun (WGS) entry which is preliminary data.</text>
</comment>
<dbReference type="EMBL" id="BMYK01000052">
    <property type="protein sequence ID" value="GHD04696.1"/>
    <property type="molecule type" value="Genomic_DNA"/>
</dbReference>
<keyword evidence="2" id="KW-1185">Reference proteome</keyword>
<dbReference type="RefSeq" id="WP_189691082.1">
    <property type="nucleotide sequence ID" value="NZ_BMYK01000052.1"/>
</dbReference>
<accession>A0ABQ3GG68</accession>
<evidence type="ECO:0000313" key="2">
    <source>
        <dbReference type="Proteomes" id="UP000626210"/>
    </source>
</evidence>
<evidence type="ECO:0000313" key="1">
    <source>
        <dbReference type="EMBL" id="GHD04696.1"/>
    </source>
</evidence>
<name>A0ABQ3GG68_9BURK</name>